<protein>
    <submittedName>
        <fullName evidence="2">QueT transporter family protein</fullName>
    </submittedName>
</protein>
<evidence type="ECO:0000313" key="2">
    <source>
        <dbReference type="EMBL" id="MCU6744704.1"/>
    </source>
</evidence>
<dbReference type="PANTHER" id="PTHR40044">
    <property type="entry name" value="INTEGRAL MEMBRANE PROTEIN-RELATED"/>
    <property type="match status" value="1"/>
</dbReference>
<feature type="transmembrane region" description="Helical" evidence="1">
    <location>
        <begin position="129"/>
        <end position="154"/>
    </location>
</feature>
<keyword evidence="3" id="KW-1185">Reference proteome</keyword>
<evidence type="ECO:0000313" key="3">
    <source>
        <dbReference type="Proteomes" id="UP001652432"/>
    </source>
</evidence>
<accession>A0ABT2T366</accession>
<reference evidence="2 3" key="1">
    <citation type="journal article" date="2021" name="ISME Commun">
        <title>Automated analysis of genomic sequences facilitates high-throughput and comprehensive description of bacteria.</title>
        <authorList>
            <person name="Hitch T.C.A."/>
        </authorList>
    </citation>
    <scope>NUCLEOTIDE SEQUENCE [LARGE SCALE GENOMIC DNA]</scope>
    <source>
        <strain evidence="2 3">Sanger_18</strain>
    </source>
</reference>
<dbReference type="PANTHER" id="PTHR40044:SF1">
    <property type="entry name" value="INTEGRAL MEMBRANE PROTEIN"/>
    <property type="match status" value="1"/>
</dbReference>
<sequence length="164" mass="17666">MEQTRNKHVLRLAQAAMIAALYIVLTFIANLLGIASGAVQIRFSEALTILPYFTVSAVPGLTVGCLLANILTGCALPDIIFGTLATLLGAVFTRLLRKYKWLAPVPPILANALIIPPVLYFAYGVKPIWFSLVTVTAGEIISCGVLGMLLLFALQKYASVLFKD</sequence>
<feature type="transmembrane region" description="Helical" evidence="1">
    <location>
        <begin position="12"/>
        <end position="35"/>
    </location>
</feature>
<keyword evidence="1" id="KW-1133">Transmembrane helix</keyword>
<dbReference type="EMBL" id="JAOQKJ010000007">
    <property type="protein sequence ID" value="MCU6744704.1"/>
    <property type="molecule type" value="Genomic_DNA"/>
</dbReference>
<proteinExistence type="predicted"/>
<feature type="transmembrane region" description="Helical" evidence="1">
    <location>
        <begin position="103"/>
        <end position="123"/>
    </location>
</feature>
<organism evidence="2 3">
    <name type="scientific">Suilimivivens aceti</name>
    <dbReference type="NCBI Taxonomy" id="2981774"/>
    <lineage>
        <taxon>Bacteria</taxon>
        <taxon>Bacillati</taxon>
        <taxon>Bacillota</taxon>
        <taxon>Clostridia</taxon>
        <taxon>Lachnospirales</taxon>
        <taxon>Lachnospiraceae</taxon>
        <taxon>Suilimivivens</taxon>
    </lineage>
</organism>
<gene>
    <name evidence="2" type="ORF">OCV77_09375</name>
</gene>
<dbReference type="Proteomes" id="UP001652432">
    <property type="component" value="Unassembled WGS sequence"/>
</dbReference>
<dbReference type="Pfam" id="PF06177">
    <property type="entry name" value="QueT"/>
    <property type="match status" value="1"/>
</dbReference>
<feature type="transmembrane region" description="Helical" evidence="1">
    <location>
        <begin position="79"/>
        <end position="96"/>
    </location>
</feature>
<dbReference type="RefSeq" id="WP_118797971.1">
    <property type="nucleotide sequence ID" value="NZ_JAOQKJ010000007.1"/>
</dbReference>
<keyword evidence="1" id="KW-0812">Transmembrane</keyword>
<dbReference type="PIRSF" id="PIRSF031501">
    <property type="entry name" value="QueT"/>
    <property type="match status" value="1"/>
</dbReference>
<comment type="caution">
    <text evidence="2">The sequence shown here is derived from an EMBL/GenBank/DDBJ whole genome shotgun (WGS) entry which is preliminary data.</text>
</comment>
<keyword evidence="1" id="KW-0472">Membrane</keyword>
<feature type="transmembrane region" description="Helical" evidence="1">
    <location>
        <begin position="47"/>
        <end position="73"/>
    </location>
</feature>
<name>A0ABT2T366_9FIRM</name>
<evidence type="ECO:0000256" key="1">
    <source>
        <dbReference type="SAM" id="Phobius"/>
    </source>
</evidence>
<dbReference type="InterPro" id="IPR010387">
    <property type="entry name" value="QueT"/>
</dbReference>